<dbReference type="OrthoDB" id="9807064at2"/>
<dbReference type="InterPro" id="IPR004408">
    <property type="entry name" value="Biotin_CoA_COase_ligase"/>
</dbReference>
<sequence length="246" mass="28139">MEITPEIIQPDKTESTSTFLKELLKQRFLPECSVVITNNQTAGRGQPGNKWESAPNKNLTFSMVFYPDQIHASHQFIISQTVSVAIAKAIEKYISPISIKWPNDIYLGNKKMGGILIENSLSGSTIDQSIIGIGLNINQEQFSEYLPNPTSVKLNSGKELPLSRVFREILEAIIEHYDLMLSENSMNITRDYFSHLYRKNEMGRYRDTKGEFKAEIKDIDKAGYLFLKRENGEISRYAFKEVEFIL</sequence>
<dbReference type="GO" id="GO:0004077">
    <property type="term" value="F:biotin--[biotin carboxyl-carrier protein] ligase activity"/>
    <property type="evidence" value="ECO:0007669"/>
    <property type="project" value="InterPro"/>
</dbReference>
<protein>
    <submittedName>
        <fullName evidence="3">Biotin--[acetyl-CoA-carboxylase] ligase</fullName>
    </submittedName>
</protein>
<dbReference type="CDD" id="cd16442">
    <property type="entry name" value="BPL"/>
    <property type="match status" value="1"/>
</dbReference>
<gene>
    <name evidence="3" type="ORF">DDZ16_01365</name>
</gene>
<evidence type="ECO:0000256" key="1">
    <source>
        <dbReference type="ARBA" id="ARBA00022598"/>
    </source>
</evidence>
<dbReference type="PROSITE" id="PS51733">
    <property type="entry name" value="BPL_LPL_CATALYTIC"/>
    <property type="match status" value="1"/>
</dbReference>
<organism evidence="3 4">
    <name type="scientific">Marinilabilia rubra</name>
    <dbReference type="NCBI Taxonomy" id="2162893"/>
    <lineage>
        <taxon>Bacteria</taxon>
        <taxon>Pseudomonadati</taxon>
        <taxon>Bacteroidota</taxon>
        <taxon>Bacteroidia</taxon>
        <taxon>Marinilabiliales</taxon>
        <taxon>Marinilabiliaceae</taxon>
        <taxon>Marinilabilia</taxon>
    </lineage>
</organism>
<dbReference type="GO" id="GO:0005737">
    <property type="term" value="C:cytoplasm"/>
    <property type="evidence" value="ECO:0007669"/>
    <property type="project" value="TreeGrafter"/>
</dbReference>
<dbReference type="SUPFAM" id="SSF55681">
    <property type="entry name" value="Class II aaRS and biotin synthetases"/>
    <property type="match status" value="1"/>
</dbReference>
<proteinExistence type="predicted"/>
<dbReference type="PANTHER" id="PTHR12835">
    <property type="entry name" value="BIOTIN PROTEIN LIGASE"/>
    <property type="match status" value="1"/>
</dbReference>
<name>A0A2U2BDQ4_9BACT</name>
<dbReference type="Proteomes" id="UP000244956">
    <property type="component" value="Unassembled WGS sequence"/>
</dbReference>
<dbReference type="EMBL" id="QEWP01000001">
    <property type="protein sequence ID" value="PWE01163.1"/>
    <property type="molecule type" value="Genomic_DNA"/>
</dbReference>
<keyword evidence="1 3" id="KW-0436">Ligase</keyword>
<reference evidence="3 4" key="1">
    <citation type="submission" date="2018-05" db="EMBL/GenBank/DDBJ databases">
        <title>Marinilabilia rubrum sp. nov., isolated from saltern sediment.</title>
        <authorList>
            <person name="Zhang R."/>
        </authorList>
    </citation>
    <scope>NUCLEOTIDE SEQUENCE [LARGE SCALE GENOMIC DNA]</scope>
    <source>
        <strain evidence="3 4">WTE16</strain>
    </source>
</reference>
<dbReference type="AlphaFoldDB" id="A0A2U2BDQ4"/>
<feature type="domain" description="BPL/LPL catalytic" evidence="2">
    <location>
        <begin position="1"/>
        <end position="181"/>
    </location>
</feature>
<dbReference type="InterPro" id="IPR004143">
    <property type="entry name" value="BPL_LPL_catalytic"/>
</dbReference>
<evidence type="ECO:0000313" key="3">
    <source>
        <dbReference type="EMBL" id="PWE01163.1"/>
    </source>
</evidence>
<comment type="caution">
    <text evidence="3">The sequence shown here is derived from an EMBL/GenBank/DDBJ whole genome shotgun (WGS) entry which is preliminary data.</text>
</comment>
<dbReference type="NCBIfam" id="TIGR00121">
    <property type="entry name" value="birA_ligase"/>
    <property type="match status" value="1"/>
</dbReference>
<dbReference type="InterPro" id="IPR045864">
    <property type="entry name" value="aa-tRNA-synth_II/BPL/LPL"/>
</dbReference>
<evidence type="ECO:0000259" key="2">
    <source>
        <dbReference type="PROSITE" id="PS51733"/>
    </source>
</evidence>
<dbReference type="Gene3D" id="3.30.930.10">
    <property type="entry name" value="Bira Bifunctional Protein, Domain 2"/>
    <property type="match status" value="1"/>
</dbReference>
<dbReference type="Pfam" id="PF03099">
    <property type="entry name" value="BPL_LplA_LipB"/>
    <property type="match status" value="1"/>
</dbReference>
<dbReference type="RefSeq" id="WP_109262617.1">
    <property type="nucleotide sequence ID" value="NZ_QEWP01000001.1"/>
</dbReference>
<accession>A0A2U2BDQ4</accession>
<keyword evidence="4" id="KW-1185">Reference proteome</keyword>
<evidence type="ECO:0000313" key="4">
    <source>
        <dbReference type="Proteomes" id="UP000244956"/>
    </source>
</evidence>
<dbReference type="PANTHER" id="PTHR12835:SF5">
    <property type="entry name" value="BIOTIN--PROTEIN LIGASE"/>
    <property type="match status" value="1"/>
</dbReference>